<dbReference type="PANTHER" id="PTHR35769">
    <property type="entry name" value="CALCINEURIN-LIKE METALLO-PHOSPHOESTERASE SUPERFAMILY PROTEIN"/>
    <property type="match status" value="1"/>
</dbReference>
<dbReference type="EMBL" id="LMTZ01000171">
    <property type="protein sequence ID" value="KST61810.1"/>
    <property type="molecule type" value="Genomic_DNA"/>
</dbReference>
<keyword evidence="3" id="KW-1185">Reference proteome</keyword>
<evidence type="ECO:0000313" key="2">
    <source>
        <dbReference type="EMBL" id="KST61810.1"/>
    </source>
</evidence>
<organism evidence="2 3">
    <name type="scientific">Mastigocoleus testarum BC008</name>
    <dbReference type="NCBI Taxonomy" id="371196"/>
    <lineage>
        <taxon>Bacteria</taxon>
        <taxon>Bacillati</taxon>
        <taxon>Cyanobacteriota</taxon>
        <taxon>Cyanophyceae</taxon>
        <taxon>Nostocales</taxon>
        <taxon>Hapalosiphonaceae</taxon>
        <taxon>Mastigocoleus</taxon>
    </lineage>
</organism>
<dbReference type="InterPro" id="IPR004843">
    <property type="entry name" value="Calcineurin-like_PHP"/>
</dbReference>
<dbReference type="SUPFAM" id="SSF56300">
    <property type="entry name" value="Metallo-dependent phosphatases"/>
    <property type="match status" value="1"/>
</dbReference>
<dbReference type="InterPro" id="IPR029052">
    <property type="entry name" value="Metallo-depent_PP-like"/>
</dbReference>
<dbReference type="NCBIfam" id="TIGR04168">
    <property type="entry name" value="TIGR04168 family protein"/>
    <property type="match status" value="1"/>
</dbReference>
<dbReference type="InterPro" id="IPR027629">
    <property type="entry name" value="DevT-like"/>
</dbReference>
<proteinExistence type="predicted"/>
<dbReference type="OrthoDB" id="504928at2"/>
<sequence length="320" mass="35672">MLETYGKGRGMTSKKTNSKTIKIAVVGDIHDQWEEEDSIALKELGVDLVLFVGDFGNEAVEIVKAIAELNIPKAAVMGNHDAWYTATEWGRKKCPYDRTKEDRVQQQLDLLGEAHVGYGKLDFPDFDLTVVGGRPFTWGGSQWKFTEICQNRYGVSSLEKSTERIISSVDNAAYETIIFLGHNGPSGLGDRPEDPCGKDWHPIGGDYGDPDLAEAISQTITRGKHIPLVTFGHMHHTLRHTKKEPRKRAFKSPEGIVYLNAASVPRIVEDRAQKLRNFSIVMLDNGSVSQASLVWVGKDNSIHSEEILYQNPQQQIVQLA</sequence>
<dbReference type="RefSeq" id="WP_027842117.1">
    <property type="nucleotide sequence ID" value="NZ_LMTZ01000171.1"/>
</dbReference>
<dbReference type="Gene3D" id="3.60.21.10">
    <property type="match status" value="1"/>
</dbReference>
<name>A0A0V7ZBD6_9CYAN</name>
<protein>
    <submittedName>
        <fullName evidence="2">Metallophosphoesterase</fullName>
    </submittedName>
</protein>
<dbReference type="CDD" id="cd07397">
    <property type="entry name" value="MPP_NostocDevT-like"/>
    <property type="match status" value="1"/>
</dbReference>
<feature type="domain" description="Calcineurin-like phosphoesterase" evidence="1">
    <location>
        <begin position="21"/>
        <end position="236"/>
    </location>
</feature>
<dbReference type="AlphaFoldDB" id="A0A0V7ZBD6"/>
<evidence type="ECO:0000313" key="3">
    <source>
        <dbReference type="Proteomes" id="UP000053372"/>
    </source>
</evidence>
<dbReference type="Pfam" id="PF00149">
    <property type="entry name" value="Metallophos"/>
    <property type="match status" value="1"/>
</dbReference>
<evidence type="ECO:0000259" key="1">
    <source>
        <dbReference type="Pfam" id="PF00149"/>
    </source>
</evidence>
<accession>A0A0V7ZBD6</accession>
<dbReference type="GO" id="GO:0016787">
    <property type="term" value="F:hydrolase activity"/>
    <property type="evidence" value="ECO:0007669"/>
    <property type="project" value="InterPro"/>
</dbReference>
<reference evidence="2 3" key="1">
    <citation type="journal article" date="2015" name="Genome Announc.">
        <title>Draft Genome of the Euendolithic (true boring) Cyanobacterium Mastigocoleus testarum strain BC008.</title>
        <authorList>
            <person name="Guida B.S."/>
            <person name="Garcia-Pichel F."/>
        </authorList>
    </citation>
    <scope>NUCLEOTIDE SEQUENCE [LARGE SCALE GENOMIC DNA]</scope>
    <source>
        <strain evidence="2 3">BC008</strain>
    </source>
</reference>
<comment type="caution">
    <text evidence="2">The sequence shown here is derived from an EMBL/GenBank/DDBJ whole genome shotgun (WGS) entry which is preliminary data.</text>
</comment>
<dbReference type="PANTHER" id="PTHR35769:SF2">
    <property type="entry name" value="CALCINEURIN-LIKE METALLO-PHOSPHOESTERASE SUPERFAMILY PROTEIN"/>
    <property type="match status" value="1"/>
</dbReference>
<gene>
    <name evidence="2" type="ORF">BC008_07165</name>
</gene>
<dbReference type="Proteomes" id="UP000053372">
    <property type="component" value="Unassembled WGS sequence"/>
</dbReference>